<dbReference type="GO" id="GO:0006633">
    <property type="term" value="P:fatty acid biosynthetic process"/>
    <property type="evidence" value="ECO:0007669"/>
    <property type="project" value="InterPro"/>
</dbReference>
<feature type="domain" description="PKS/mFAS DH" evidence="17">
    <location>
        <begin position="918"/>
        <end position="1191"/>
    </location>
</feature>
<feature type="active site" description="Proton acceptor; for dehydratase activity" evidence="14">
    <location>
        <position position="2620"/>
    </location>
</feature>
<dbReference type="Pfam" id="PF02801">
    <property type="entry name" value="Ketoacyl-synt_C"/>
    <property type="match status" value="3"/>
</dbReference>
<evidence type="ECO:0000259" key="16">
    <source>
        <dbReference type="PROSITE" id="PS52004"/>
    </source>
</evidence>
<dbReference type="PANTHER" id="PTHR43775">
    <property type="entry name" value="FATTY ACID SYNTHASE"/>
    <property type="match status" value="1"/>
</dbReference>
<keyword evidence="3" id="KW-0597">Phosphoprotein</keyword>
<dbReference type="InterPro" id="IPR001227">
    <property type="entry name" value="Ac_transferase_dom_sf"/>
</dbReference>
<dbReference type="PROSITE" id="PS52019">
    <property type="entry name" value="PKS_MFAS_DH"/>
    <property type="match status" value="3"/>
</dbReference>
<feature type="domain" description="Ketosynthase family 3 (KS3)" evidence="16">
    <location>
        <begin position="1708"/>
        <end position="2130"/>
    </location>
</feature>
<dbReference type="Pfam" id="PF00109">
    <property type="entry name" value="ketoacyl-synt"/>
    <property type="match status" value="3"/>
</dbReference>
<feature type="region of interest" description="N-terminal hotdog fold" evidence="14">
    <location>
        <begin position="2587"/>
        <end position="2712"/>
    </location>
</feature>
<keyword evidence="2" id="KW-0596">Phosphopantetheine</keyword>
<dbReference type="Pfam" id="PF00550">
    <property type="entry name" value="PP-binding"/>
    <property type="match status" value="3"/>
</dbReference>
<feature type="region of interest" description="N-terminal hotdog fold" evidence="14">
    <location>
        <begin position="918"/>
        <end position="1042"/>
    </location>
</feature>
<dbReference type="GO" id="GO:0031177">
    <property type="term" value="F:phosphopantetheine binding"/>
    <property type="evidence" value="ECO:0007669"/>
    <property type="project" value="InterPro"/>
</dbReference>
<dbReference type="InterPro" id="IPR014031">
    <property type="entry name" value="Ketoacyl_synth_C"/>
</dbReference>
<feature type="domain" description="PKS/mFAS DH" evidence="17">
    <location>
        <begin position="4293"/>
        <end position="4568"/>
    </location>
</feature>
<dbReference type="SUPFAM" id="SSF53901">
    <property type="entry name" value="Thiolase-like"/>
    <property type="match status" value="3"/>
</dbReference>
<dbReference type="EC" id="2.3.1.94" evidence="13"/>
<feature type="region of interest" description="C-terminal hotdog fold" evidence="14">
    <location>
        <begin position="4430"/>
        <end position="4568"/>
    </location>
</feature>
<dbReference type="InterPro" id="IPR049551">
    <property type="entry name" value="PKS_DH_C"/>
</dbReference>
<dbReference type="FunFam" id="1.10.1200.10:FF:000007">
    <property type="entry name" value="Probable polyketide synthase pks17"/>
    <property type="match status" value="3"/>
</dbReference>
<dbReference type="InterPro" id="IPR006162">
    <property type="entry name" value="Ppantetheine_attach_site"/>
</dbReference>
<keyword evidence="8" id="KW-0012">Acyltransferase</keyword>
<evidence type="ECO:0000256" key="1">
    <source>
        <dbReference type="ARBA" id="ARBA00001957"/>
    </source>
</evidence>
<evidence type="ECO:0000256" key="4">
    <source>
        <dbReference type="ARBA" id="ARBA00022679"/>
    </source>
</evidence>
<keyword evidence="19" id="KW-1185">Reference proteome</keyword>
<evidence type="ECO:0000256" key="14">
    <source>
        <dbReference type="PROSITE-ProRule" id="PRU01363"/>
    </source>
</evidence>
<dbReference type="SUPFAM" id="SSF47336">
    <property type="entry name" value="ACP-like"/>
    <property type="match status" value="3"/>
</dbReference>
<dbReference type="InterPro" id="IPR020807">
    <property type="entry name" value="PKS_DH"/>
</dbReference>
<comment type="function">
    <text evidence="10">Involved in the biosynthesis of antibiotic erythromycin via the biosynthesis of its aglycone precursor, 6-deoxyerythronolide B (6-dEB).</text>
</comment>
<evidence type="ECO:0000256" key="7">
    <source>
        <dbReference type="ARBA" id="ARBA00023268"/>
    </source>
</evidence>
<gene>
    <name evidence="18" type="ORF">DMA12_43310</name>
</gene>
<evidence type="ECO:0000256" key="5">
    <source>
        <dbReference type="ARBA" id="ARBA00022737"/>
    </source>
</evidence>
<feature type="region of interest" description="C-terminal hotdog fold" evidence="14">
    <location>
        <begin position="2726"/>
        <end position="2863"/>
    </location>
</feature>
<evidence type="ECO:0000256" key="9">
    <source>
        <dbReference type="ARBA" id="ARBA00052442"/>
    </source>
</evidence>
<dbReference type="EMBL" id="QHHU01000100">
    <property type="protein sequence ID" value="RSM35686.1"/>
    <property type="molecule type" value="Genomic_DNA"/>
</dbReference>
<dbReference type="Pfam" id="PF00698">
    <property type="entry name" value="Acyl_transf_1"/>
    <property type="match status" value="3"/>
</dbReference>
<keyword evidence="6" id="KW-0045">Antibiotic biosynthesis</keyword>
<dbReference type="SUPFAM" id="SSF55048">
    <property type="entry name" value="Probable ACP-binding domain of malonyl-CoA ACP transacylase"/>
    <property type="match status" value="3"/>
</dbReference>
<comment type="pathway">
    <text evidence="11">Antibiotic biosynthesis; erythromycin biosynthesis.</text>
</comment>
<evidence type="ECO:0000313" key="18">
    <source>
        <dbReference type="EMBL" id="RSM35686.1"/>
    </source>
</evidence>
<dbReference type="Gene3D" id="3.30.70.3290">
    <property type="match status" value="3"/>
</dbReference>
<dbReference type="SUPFAM" id="SSF51735">
    <property type="entry name" value="NAD(P)-binding Rossmann-fold domains"/>
    <property type="match status" value="6"/>
</dbReference>
<feature type="region of interest" description="C-terminal hotdog fold" evidence="14">
    <location>
        <begin position="1055"/>
        <end position="1191"/>
    </location>
</feature>
<dbReference type="SUPFAM" id="SSF52151">
    <property type="entry name" value="FabD/lysophospholipase-like"/>
    <property type="match status" value="3"/>
</dbReference>
<dbReference type="InterPro" id="IPR036291">
    <property type="entry name" value="NAD(P)-bd_dom_sf"/>
</dbReference>
<dbReference type="SMART" id="SM00822">
    <property type="entry name" value="PKS_KR"/>
    <property type="match status" value="3"/>
</dbReference>
<comment type="catalytic activity">
    <reaction evidence="9">
        <text>6 (S)-methylmalonyl-CoA + propanoyl-CoA + 6 NADPH + 12 H(+) = 6-deoxyerythronolide B + 6 CO2 + 6 NADP(+) + 7 CoA + H2O</text>
        <dbReference type="Rhea" id="RHEA:23068"/>
        <dbReference type="ChEBI" id="CHEBI:15377"/>
        <dbReference type="ChEBI" id="CHEBI:15378"/>
        <dbReference type="ChEBI" id="CHEBI:16089"/>
        <dbReference type="ChEBI" id="CHEBI:16526"/>
        <dbReference type="ChEBI" id="CHEBI:57287"/>
        <dbReference type="ChEBI" id="CHEBI:57327"/>
        <dbReference type="ChEBI" id="CHEBI:57392"/>
        <dbReference type="ChEBI" id="CHEBI:57783"/>
        <dbReference type="ChEBI" id="CHEBI:58349"/>
        <dbReference type="EC" id="2.3.1.94"/>
    </reaction>
</comment>
<dbReference type="InterPro" id="IPR014030">
    <property type="entry name" value="Ketoacyl_synth_N"/>
</dbReference>
<dbReference type="PROSITE" id="PS50075">
    <property type="entry name" value="CARRIER"/>
    <property type="match status" value="3"/>
</dbReference>
<keyword evidence="7" id="KW-0511">Multifunctional enzyme</keyword>
<evidence type="ECO:0000256" key="13">
    <source>
        <dbReference type="ARBA" id="ARBA00066981"/>
    </source>
</evidence>
<dbReference type="Pfam" id="PF16197">
    <property type="entry name" value="KAsynt_C_assoc"/>
    <property type="match status" value="3"/>
</dbReference>
<dbReference type="PROSITE" id="PS00606">
    <property type="entry name" value="KS3_1"/>
    <property type="match status" value="3"/>
</dbReference>
<evidence type="ECO:0000313" key="19">
    <source>
        <dbReference type="Proteomes" id="UP000286716"/>
    </source>
</evidence>
<feature type="active site" description="Proton acceptor; for dehydratase activity" evidence="14">
    <location>
        <position position="950"/>
    </location>
</feature>
<feature type="active site" description="Proton donor; for dehydratase activity" evidence="14">
    <location>
        <position position="1114"/>
    </location>
</feature>
<proteinExistence type="predicted"/>
<dbReference type="Pfam" id="PF08659">
    <property type="entry name" value="KR"/>
    <property type="match status" value="3"/>
</dbReference>
<comment type="cofactor">
    <cofactor evidence="1">
        <name>pantetheine 4'-phosphate</name>
        <dbReference type="ChEBI" id="CHEBI:47942"/>
    </cofactor>
</comment>
<dbReference type="OrthoDB" id="9778690at2"/>
<dbReference type="RefSeq" id="WP_020638042.1">
    <property type="nucleotide sequence ID" value="NZ_QHHU01000100.1"/>
</dbReference>
<dbReference type="InterPro" id="IPR014043">
    <property type="entry name" value="Acyl_transferase_dom"/>
</dbReference>
<dbReference type="InterPro" id="IPR020841">
    <property type="entry name" value="PKS_Beta-ketoAc_synthase_dom"/>
</dbReference>
<dbReference type="Gene3D" id="3.40.50.720">
    <property type="entry name" value="NAD(P)-binding Rossmann-like Domain"/>
    <property type="match status" value="3"/>
</dbReference>
<feature type="domain" description="Carrier" evidence="15">
    <location>
        <begin position="5035"/>
        <end position="5110"/>
    </location>
</feature>
<evidence type="ECO:0000256" key="11">
    <source>
        <dbReference type="ARBA" id="ARBA00060622"/>
    </source>
</evidence>
<dbReference type="GO" id="GO:0047879">
    <property type="term" value="F:erythronolide synthase activity"/>
    <property type="evidence" value="ECO:0007669"/>
    <property type="project" value="UniProtKB-EC"/>
</dbReference>
<evidence type="ECO:0000256" key="2">
    <source>
        <dbReference type="ARBA" id="ARBA00022450"/>
    </source>
</evidence>
<evidence type="ECO:0000256" key="10">
    <source>
        <dbReference type="ARBA" id="ARBA00060158"/>
    </source>
</evidence>
<dbReference type="FunFam" id="3.40.366.10:FF:000002">
    <property type="entry name" value="Probable polyketide synthase 2"/>
    <property type="match status" value="3"/>
</dbReference>
<dbReference type="InterPro" id="IPR009081">
    <property type="entry name" value="PP-bd_ACP"/>
</dbReference>
<feature type="domain" description="Carrier" evidence="15">
    <location>
        <begin position="3317"/>
        <end position="3392"/>
    </location>
</feature>
<protein>
    <recommendedName>
        <fullName evidence="13">6-deoxyerythronolide-B synthase</fullName>
        <ecNumber evidence="13">2.3.1.94</ecNumber>
    </recommendedName>
</protein>
<dbReference type="Gene3D" id="3.40.366.10">
    <property type="entry name" value="Malonyl-Coenzyme A Acyl Carrier Protein, domain 2"/>
    <property type="match status" value="3"/>
</dbReference>
<keyword evidence="5" id="KW-0677">Repeat</keyword>
<dbReference type="Pfam" id="PF14765">
    <property type="entry name" value="PS-DH"/>
    <property type="match status" value="3"/>
</dbReference>
<dbReference type="InterPro" id="IPR057326">
    <property type="entry name" value="KR_dom"/>
</dbReference>
<dbReference type="InterPro" id="IPR050091">
    <property type="entry name" value="PKS_NRPS_Biosynth_Enz"/>
</dbReference>
<dbReference type="PROSITE" id="PS00012">
    <property type="entry name" value="PHOSPHOPANTETHEINE"/>
    <property type="match status" value="2"/>
</dbReference>
<comment type="subunit">
    <text evidence="12">Homodimer. Erythronolide synthase is composed of EryAI, EryAII and EryAIII multimodular (2 modules) polypeptides each coding for a functional synthase subunit which participates in 2 of the six FAS-like elongation steps required for formation of the polyketide. Module 1, 2, 3, 4, 5, and 6 participating in biosynthesis steps 1, 2, 3, 4, 5, and 6, respectively.</text>
</comment>
<dbReference type="SMART" id="SM00826">
    <property type="entry name" value="PKS_DH"/>
    <property type="match status" value="3"/>
</dbReference>
<dbReference type="SMART" id="SM00825">
    <property type="entry name" value="PKS_KS"/>
    <property type="match status" value="3"/>
</dbReference>
<dbReference type="PANTHER" id="PTHR43775:SF51">
    <property type="entry name" value="INACTIVE PHENOLPHTHIOCEROL SYNTHESIS POLYKETIDE SYNTHASE TYPE I PKS1-RELATED"/>
    <property type="match status" value="1"/>
</dbReference>
<dbReference type="InterPro" id="IPR055123">
    <property type="entry name" value="SpnB-like_Rossmann"/>
</dbReference>
<dbReference type="GO" id="GO:0033068">
    <property type="term" value="P:macrolide biosynthetic process"/>
    <property type="evidence" value="ECO:0007669"/>
    <property type="project" value="UniProtKB-ARBA"/>
</dbReference>
<evidence type="ECO:0000256" key="12">
    <source>
        <dbReference type="ARBA" id="ARBA00063272"/>
    </source>
</evidence>
<comment type="caution">
    <text evidence="18">The sequence shown here is derived from an EMBL/GenBank/DDBJ whole genome shotgun (WGS) entry which is preliminary data.</text>
</comment>
<feature type="region of interest" description="N-terminal hotdog fold" evidence="14">
    <location>
        <begin position="4293"/>
        <end position="4416"/>
    </location>
</feature>
<dbReference type="Pfam" id="PF08990">
    <property type="entry name" value="Docking"/>
    <property type="match status" value="1"/>
</dbReference>
<dbReference type="FunFam" id="3.40.47.10:FF:000019">
    <property type="entry name" value="Polyketide synthase type I"/>
    <property type="match status" value="3"/>
</dbReference>
<dbReference type="InterPro" id="IPR049900">
    <property type="entry name" value="PKS_mFAS_DH"/>
</dbReference>
<feature type="domain" description="PKS/mFAS DH" evidence="17">
    <location>
        <begin position="2587"/>
        <end position="2863"/>
    </location>
</feature>
<dbReference type="Gene3D" id="1.10.1200.10">
    <property type="entry name" value="ACP-like"/>
    <property type="match status" value="3"/>
</dbReference>
<evidence type="ECO:0000259" key="17">
    <source>
        <dbReference type="PROSITE" id="PS52019"/>
    </source>
</evidence>
<dbReference type="InterPro" id="IPR018201">
    <property type="entry name" value="Ketoacyl_synth_AS"/>
</dbReference>
<evidence type="ECO:0000256" key="3">
    <source>
        <dbReference type="ARBA" id="ARBA00022553"/>
    </source>
</evidence>
<dbReference type="Pfam" id="PF22953">
    <property type="entry name" value="SpnB_Rossmann"/>
    <property type="match status" value="2"/>
</dbReference>
<dbReference type="PROSITE" id="PS52004">
    <property type="entry name" value="KS3_2"/>
    <property type="match status" value="3"/>
</dbReference>
<dbReference type="InterPro" id="IPR016039">
    <property type="entry name" value="Thiolase-like"/>
</dbReference>
<organism evidence="18 19">
    <name type="scientific">Amycolatopsis balhimycina DSM 5908</name>
    <dbReference type="NCBI Taxonomy" id="1081091"/>
    <lineage>
        <taxon>Bacteria</taxon>
        <taxon>Bacillati</taxon>
        <taxon>Actinomycetota</taxon>
        <taxon>Actinomycetes</taxon>
        <taxon>Pseudonocardiales</taxon>
        <taxon>Pseudonocardiaceae</taxon>
        <taxon>Amycolatopsis</taxon>
    </lineage>
</organism>
<feature type="domain" description="Carrier" evidence="15">
    <location>
        <begin position="1615"/>
        <end position="1690"/>
    </location>
</feature>
<dbReference type="CDD" id="cd00833">
    <property type="entry name" value="PKS"/>
    <property type="match status" value="3"/>
</dbReference>
<dbReference type="Gene3D" id="3.10.129.110">
    <property type="entry name" value="Polyketide synthase dehydratase"/>
    <property type="match status" value="3"/>
</dbReference>
<dbReference type="InterPro" id="IPR049552">
    <property type="entry name" value="PKS_DH_N"/>
</dbReference>
<dbReference type="InterPro" id="IPR013968">
    <property type="entry name" value="PKS_KR"/>
</dbReference>
<feature type="active site" description="Proton donor; for dehydratase activity" evidence="14">
    <location>
        <position position="4492"/>
    </location>
</feature>
<dbReference type="InterPro" id="IPR032821">
    <property type="entry name" value="PKS_assoc"/>
</dbReference>
<dbReference type="GO" id="GO:0004315">
    <property type="term" value="F:3-oxoacyl-[acyl-carrier-protein] synthase activity"/>
    <property type="evidence" value="ECO:0007669"/>
    <property type="project" value="InterPro"/>
</dbReference>
<evidence type="ECO:0000256" key="8">
    <source>
        <dbReference type="ARBA" id="ARBA00023315"/>
    </source>
</evidence>
<evidence type="ECO:0000259" key="15">
    <source>
        <dbReference type="PROSITE" id="PS50075"/>
    </source>
</evidence>
<dbReference type="Gene3D" id="3.40.47.10">
    <property type="match status" value="3"/>
</dbReference>
<evidence type="ECO:0000256" key="6">
    <source>
        <dbReference type="ARBA" id="ARBA00023194"/>
    </source>
</evidence>
<dbReference type="SMART" id="SM00827">
    <property type="entry name" value="PKS_AT"/>
    <property type="match status" value="3"/>
</dbReference>
<dbReference type="InterPro" id="IPR036736">
    <property type="entry name" value="ACP-like_sf"/>
</dbReference>
<dbReference type="InterPro" id="IPR015083">
    <property type="entry name" value="NorB/c/GfsB-D-like_docking"/>
</dbReference>
<dbReference type="InterPro" id="IPR016036">
    <property type="entry name" value="Malonyl_transacylase_ACP-bd"/>
</dbReference>
<dbReference type="Pfam" id="PF21089">
    <property type="entry name" value="PKS_DH_N"/>
    <property type="match status" value="3"/>
</dbReference>
<dbReference type="Proteomes" id="UP000286716">
    <property type="component" value="Unassembled WGS sequence"/>
</dbReference>
<feature type="active site" description="Proton acceptor; for dehydratase activity" evidence="14">
    <location>
        <position position="4325"/>
    </location>
</feature>
<dbReference type="InterPro" id="IPR020806">
    <property type="entry name" value="PKS_PP-bd"/>
</dbReference>
<sequence>MASNEDKLRDYLKLVTNDLRQARQRLKAAEARDHEPIAVVGMACRYAGGIDSPEDLWRALDDGEDAIGPFPVDRGWDVAALYHPDPDHPGTTYVREGGFLREAAGFDAGFFGISPREALAMDPQQRLLLEVAWEAIERAGIDPAGLHGTDTGTFVGAVHLNYGTGIPLPPEAEGHRLTGTTSSVISGRVAYLLGLQGPAVTVDTACSSSLVALHLAAQALRGGECSLALAAGVTVMPNPAVFVEFSRQRGMSPDARCKAFADAADGMVWGEGVGVLLVERLSDAVRHGHQVLGLVRGSAVNSDGASSGLTAPNGPSQQRVIQAALENARVAPDTVDAVEGHGTGTTLGDPIEAQALLATYGRQRPAGRPLLLGSVKSNIGHTQAAAGVAGVIKMLLAMRHGRVPRTLHVDRPSTQVDWSAGTVQVLSEAAPWPESDHRRRAGVSSFGISGTNAHIILEQAPEPEDVPEPGRIAPPVVPWLLSARSPEALRAQAARLAETAGGNDLDSAFALATTRTAFEHRVAVLGPDRAAALRVLAGGEPDPAVLSGTALAGRTAFLFSGQGSQRLGMGRELHARFPVFAEAFDEVAAELDRHAARPLREIVWGEDAAALEDTGGAQPALFALEVALYRLAGSWGLRPDFLAGHSIGEIAAAHVAGVLDLADAATLVSARARLMAALPAGGAMLAVRATEEAVAPLLSDRMSVAAVNGPGSVVLSGAGDAVAEAAKTLVAQGIRVKRLSVSHAFHSPLMAPMLASFAEAVAGLRFGEPTLPLVSTLTGAPAAAADLRSAGYWVRHVREAVRFADAVRALHEAGVTRFVELGPAGVLAAAVADCLPDDGHTAVPLLRKDRPEPEAVGAALAALHVRGVPVDWRAWFAGSGARPVPLPTYAFQHQRFWPEKPAGGVGDLGAAGLDRAGHPLLGAAVVLADDSGAIFTGRLSVRTHPWLADHVAGDRIVFPGTGFVELAVRAADEVGRNRVAELTLAAPLVLPEHDAVQLQVVVAAAEDGESHTLTVHSRPAGEPDAPWTPHATGVLTSDASEVDTGFAATWPPPGAQPCELEGFYDWFADHGFHYGPVFRGVRAAWRDDDTVYAEIALPEDLEPDGFGLHPALLDGAVQAPGVAQRGGGMAASMPFSWSGVTLHAAGASELRVRVTRPEPRTMAILAADPAGAPVVSVDSLVLREIPGEAPVAGRNSLFDLTWTPVDLPAAGPDPAVVELTGADGPEAVRALVARALSAAQEWLAAEEPEGPLVFRTRGAVDGRDLAAAAVWGLIRTAQTEHPGRFVLLDLDPGDEAGDPAELTARAAAGDEPQLAVRDGRSCAARLDRMPPPPRTVPVEGPVLITGGTTGLGAELARHLVTGHRVRRVVLAGRRGPDTPGVAGLIAELEATDSPEPVTVTAVACDVTDREAVRALLAEHAPATVVHAAGVLDDGVLTTLTAEQLDRVLRVKVDAAWHLHETLPETTPLVLFSSVAGVFGGAGQGNYAAGNAYLDALARQRHALGRPGVALAWGAWVPTAGMTATLTEADRERLTRQGLPPMTAEQGLALFDAALGTGAPVVLPARLDLAAIRAAGAVPRLLRGLVRPGRRAAGRAAAGGELARRLAGMSAGERAEHVLRLVRGAVATVLGYAGAAAVDPARTFSDLGFDSLTAVDLRNRLGAATGVRLPATLVFDHPTGHALTGYLISELLDSGPVTTVPARTTAGADEPIAIVGMSCRYPGGVASPEDLWRLVSEGVDAISDFPADRGWDTAALYHPDPAHPGTSYTRSGGFLHDAGEFDAALFRMSPREALATDAQQRLLLEASWEAFERAGIDPTSLHGSRTGVFAGVMYNDYSSLLDGRGFEGFRGNGSSPSIASGRVAYTFGLEGPALTVDTACSSSLVALHLAVQALRTGECSLALAGGVTVLSTPHVFVEFSRQRGMAPDGRCKAYGDGADGVGWAEGAGMLVVERLSDARRHGHPVLALVRGSAVNSDGASNGLTAPNGPSQQRVITDALASAGLSTSDVDAVEGHGTGTTLGDPIEAQALLATYGRNRETPLLLGSIKSNIGHTQAAAGVAGIIKMVQAMQHGRLPRTLHAGQPSSHVDWSAGAVRLLTEPAAWPETGRPRRAGVSSFGVSGTNVHTILEQAPPEPAASAAEPAAPTGPVPWVLSARSAAALRGQAARLAEVAEAGPLDVGHSLITSRAALEHRAVVLGTGAAELTAGLRALAAGEPAARTVTGTAGGGSTVFAFPGQGAYWAGMAAELLDTSPVFAASVQRCAEALAPHVDWSLTAVLREAESLDRLDVAQPALWAVMISLAEVWRAHGVRPAAVFGHSQGEVAAACVAGALSIEDGARVVTLRSKLIAEELYRRGGMVSVPLPPGDVLERLARWDGRLSVAAVNAPGSVVVSGEYAALDELTGTLAADGVQAKKVAGDFPSHSAQVERVRERMLAGLAGLAPRAAEVPFLSTVTGDWCDTATMGPQYWYDNMRETVRMADAVRTLADAGHELFVEVSPHPVLVAGIRETAGAAAAAIGTLRRGEGGPDRLARALAEAYVHGAAVDWTPWYPGGRRIDLPTYAFEHRTYWPAPSAARTDSGLAAVEHPLLTGVVEVAGGGGELLFTGRVGTATQPWLAEHVIFGRTLFPGTGFVELAIRAGDEAGCGRIEELTLAAPLVLAEDEPVRIQVALGAPDEDGRRTVGVFSRPAGDPDAPWARHATGTLAPDAGPADTGFDATDWPPRGAEPVAVTELYRAFAGQGLGYGPLFRGLRAGWRRGGDLFAEVVLPETAEGDQAVAGFGLHPALFDAALHGLALAGPGESRVPYSWEDVRLSAAGATALRVRLRPDGADAMALALADPAGTPVASVAVLRVRAVSADQPAETGPADSLFGVDWTPVTPDGPAVDSVAALGGPLPGLDVPAHAGLAAVREHGVTGVVLAPLAPGDTPAAAHARAAETLALLQDWLAEPPPARLVFLAGDDLAGATASGLIRSAQSEHPGTIGLIEVPGDADLTGLLPQALRSTEPRLRLAGGRVLAARLGRRTPGEAAPGWDPAGTVLITGGTGGLGTVLARHLAERHGVRRLVLAGRRGPAAEGATELVAALGALGADARVVACDLTEGPAVHALVGELAADPEHPLTAVVHAAGVLDDGVLAALTPDRLATVLRPKADAAWHLHEATRDLDLAAFVLFSSAAGVFGSAGQGAYAAGNAFLDALAEHRRARGLPARSLGWGGWAPQSGMTAALTDADRERLARLGLPLLTAEQGTALFDAALAVDAAAVLPVRLDLPVIRARGDIPPLLRGLIRAPRRRALAVAAAEDGLARRLAGLPADDAAEEVGALVRRAVAAVLGHDTPDAVDPDRSFGDLGFDSLTAVELRNQLGAATGLRLPATLVFDYPSAAALAGHLLAGLVGGRAAAVGVESVRGTDADDPIVIVGMGCRYPGGVGSPEDLWRLVAEETDAITGFPTDRGWDLDALYHPDRDHAGTSYTRSGGFLHQAAEFDAEFFGMSRREALATDAQQRLLLEVSWEALERAGVDPAGLRGSRTGVFTGIMYSDYAGLLDGTEFEGFRGNGSAASVASGRVAYVFGLEGPAVTVDTACSSSLVALHWAAQALRAGECSLALAGGATVMSRPSTFVEFSRQGGLAPDGRCKSFAEGADGVGWAEGVGMLVLERRSDAERNGHPVLAVLRGSAVNSDGASNGLTAPNGPSQQRVIRQALASAGLSTSDVDVVEGHGTGTTLGDPIEAQALLATYGEDRETPLLLGSIKSNIGHAQAAAGVAGVIKVVSAMQHGVVPRTLHVAEPSSQVDWAGGAVDLVREPVPWPGTGRPRRAAVSAFGISGTNAHVILEAPAPVADRPGSAEPGLVPLVLSAKSETAVRAQAARLRAHLRTAEPGLAGVGLALATTRSVFRHRATVLAADRAEAVRALGALAAGEPDAAVVRSGTADGRTAFLFSGQGAQRLGMGRELHTRFPVFAAAFDEVVAELDRHLDGRLTEVVWGGDADLLDRTGWTQPALFAVEVALYRLVVSWGITPHYLAGHSIGEIAAAHVAGMFTLPDACRLVAARARLMQALPAGGAMVSVRATEDEVTPLLSGRVDIAAYNAPGTVVLAGSEEAVLAVAGRLAERGRKTKRLAVSHAFHSALMEPMLAAFAAEIAGIAIAEPSVPVVCNETGALTDTARMREPGYWVDHVRKPVRFAGSVAALREAGAGIFLEIGPDAVLAAPATECLDGRAALVLPVQRAGQGEVTAALTALAGLHQAGATVDWPALFAGARPAELPTYAFQREHYWPPVAGRRGDVTAAGLGTAGHPLLGAAARFAEDDGVLFTGRLSVRTHPWLADHAVFGRILVPGTAFVELALRAGQDCGCAEVEELVLGAPLVLPEPGAVQLQLRAGPAGEAGRRTVTVHARPDTGDAPWTEHATGTLVPGQPWPGPGFAAGEWPPPGAVEVPAEDCYPAFAEAGFGYGPAFRNLRRVWRRDGEVFAEVAPHETGADLRAADYGLHPALLDAALHASMLTGADEVARLPFSWEGVRLHAAGAGALRVRLTRDEQDGTMSLALADPAGGPVADIRALRVRALAAEALAGSGTTSRDALFRLDWPPVPAGTAAPGSVAVLGADPLGLAETLTGQGVPVTTHPDLAALATDETALPDLVLATAVTDDPAAVHERTAATLALVQDWLALDRLDGARLVLVTRHAGTGGDPAAAGSWGLVRTAQSEHPGRLRLLDLDGPAPATLADALATDEPQLALRDGELRAARLARADTPAAAGSPWDPAGTVLITGGTGGLGGILARHLVTEHGVRKLLLLSRRGPDAEGAAGLVAGLAEAGAEPTVLACDVADREALAAVLAEHPVTAVLHAAGVLDDGTIDTLTPERLDTVLRVKADAARHLHELTRDRELTAFVLFSSVAGVFGGAGQGNYAAANAYVDALAAHRHAAGLPATALAWGPWEPAGGMTGTLDAAGLDRIRRSGAIPLTAEQGVALFDAALGRPEPVLLPVSLDLPGIRAKGVVPPLLRGLAGAPVRRAATAALEPAVGLRDALAGKTAEQRHEIVLELVRGQAALVLSHPDPDGIEPDRQFRDLGFDSLTAVEFRNRLSAAADLKLPASLVFDRPTPAELAGYLLGLLAPAEEGSAEAVLAELDRLQELLAGLTADEVLHQKVAGRLDVLKSRWSGRQPDEAEALDYDTASDDELFSLLDQQLGR</sequence>
<feature type="active site" description="Proton donor; for dehydratase activity" evidence="14">
    <location>
        <position position="2789"/>
    </location>
</feature>
<accession>A0A428VXY2</accession>
<feature type="domain" description="Ketosynthase family 3 (KS3)" evidence="16">
    <location>
        <begin position="3411"/>
        <end position="3833"/>
    </location>
</feature>
<keyword evidence="4" id="KW-0808">Transferase</keyword>
<dbReference type="SMART" id="SM01294">
    <property type="entry name" value="PKS_PP_betabranch"/>
    <property type="match status" value="3"/>
</dbReference>
<dbReference type="InterPro" id="IPR042104">
    <property type="entry name" value="PKS_dehydratase_sf"/>
</dbReference>
<feature type="domain" description="Ketosynthase family 3 (KS3)" evidence="16">
    <location>
        <begin position="34"/>
        <end position="459"/>
    </location>
</feature>
<dbReference type="CDD" id="cd08956">
    <property type="entry name" value="KR_3_FAS_SDR_x"/>
    <property type="match status" value="3"/>
</dbReference>
<dbReference type="InterPro" id="IPR016035">
    <property type="entry name" value="Acyl_Trfase/lysoPLipase"/>
</dbReference>
<dbReference type="GO" id="GO:0004312">
    <property type="term" value="F:fatty acid synthase activity"/>
    <property type="evidence" value="ECO:0007669"/>
    <property type="project" value="TreeGrafter"/>
</dbReference>
<reference evidence="18 19" key="1">
    <citation type="submission" date="2018-05" db="EMBL/GenBank/DDBJ databases">
        <title>Evolution of GPA BGCs.</title>
        <authorList>
            <person name="Waglechner N."/>
            <person name="Wright G.D."/>
        </authorList>
    </citation>
    <scope>NUCLEOTIDE SEQUENCE [LARGE SCALE GENOMIC DNA]</scope>
    <source>
        <strain evidence="18 19">DSM 5908</strain>
    </source>
</reference>
<name>A0A428VXY2_AMYBA</name>
<dbReference type="SMART" id="SM00823">
    <property type="entry name" value="PKS_PP"/>
    <property type="match status" value="3"/>
</dbReference>